<gene>
    <name evidence="1" type="ORF">RSO01_74100</name>
</gene>
<dbReference type="RefSeq" id="WP_147155599.1">
    <property type="nucleotide sequence ID" value="NZ_BKAJ01000155.1"/>
</dbReference>
<reference evidence="1 2" key="1">
    <citation type="submission" date="2019-07" db="EMBL/GenBank/DDBJ databases">
        <title>Whole genome shotgun sequence of Reyranella soli NBRC 108950.</title>
        <authorList>
            <person name="Hosoyama A."/>
            <person name="Uohara A."/>
            <person name="Ohji S."/>
            <person name="Ichikawa N."/>
        </authorList>
    </citation>
    <scope>NUCLEOTIDE SEQUENCE [LARGE SCALE GENOMIC DNA]</scope>
    <source>
        <strain evidence="1 2">NBRC 108950</strain>
    </source>
</reference>
<name>A0A512NMQ2_9HYPH</name>
<dbReference type="EMBL" id="BKAJ01000155">
    <property type="protein sequence ID" value="GEP60244.1"/>
    <property type="molecule type" value="Genomic_DNA"/>
</dbReference>
<dbReference type="Proteomes" id="UP000321058">
    <property type="component" value="Unassembled WGS sequence"/>
</dbReference>
<protein>
    <submittedName>
        <fullName evidence="1">Uncharacterized protein</fullName>
    </submittedName>
</protein>
<keyword evidence="2" id="KW-1185">Reference proteome</keyword>
<dbReference type="OrthoDB" id="6305173at2"/>
<comment type="caution">
    <text evidence="1">The sequence shown here is derived from an EMBL/GenBank/DDBJ whole genome shotgun (WGS) entry which is preliminary data.</text>
</comment>
<evidence type="ECO:0000313" key="1">
    <source>
        <dbReference type="EMBL" id="GEP60244.1"/>
    </source>
</evidence>
<evidence type="ECO:0000313" key="2">
    <source>
        <dbReference type="Proteomes" id="UP000321058"/>
    </source>
</evidence>
<organism evidence="1 2">
    <name type="scientific">Reyranella soli</name>
    <dbReference type="NCBI Taxonomy" id="1230389"/>
    <lineage>
        <taxon>Bacteria</taxon>
        <taxon>Pseudomonadati</taxon>
        <taxon>Pseudomonadota</taxon>
        <taxon>Alphaproteobacteria</taxon>
        <taxon>Hyphomicrobiales</taxon>
        <taxon>Reyranellaceae</taxon>
        <taxon>Reyranella</taxon>
    </lineage>
</organism>
<accession>A0A512NMQ2</accession>
<dbReference type="AlphaFoldDB" id="A0A512NMQ2"/>
<sequence>MQVGDLVNGTSIIFEAADGRDTLEFFNIELDGHDILDAGCILRIAVQNGDRMLCSAIALHWWSQPALVALAQRGISRSRSASAH</sequence>
<proteinExistence type="predicted"/>